<comment type="catalytic activity">
    <reaction evidence="1">
        <text>ATP + protein L-histidine = ADP + protein N-phospho-L-histidine.</text>
        <dbReference type="EC" id="2.7.13.3"/>
    </reaction>
</comment>
<dbReference type="PANTHER" id="PTHR41523">
    <property type="entry name" value="TWO-COMPONENT SYSTEM SENSOR PROTEIN"/>
    <property type="match status" value="1"/>
</dbReference>
<name>A0ABT8ADM0_9PROT</name>
<dbReference type="RefSeq" id="WP_290319834.1">
    <property type="nucleotide sequence ID" value="NZ_JAUFPN010000197.1"/>
</dbReference>
<accession>A0ABT8ADM0</accession>
<evidence type="ECO:0000256" key="8">
    <source>
        <dbReference type="SAM" id="Phobius"/>
    </source>
</evidence>
<feature type="transmembrane region" description="Helical" evidence="8">
    <location>
        <begin position="227"/>
        <end position="249"/>
    </location>
</feature>
<dbReference type="Pfam" id="PF07568">
    <property type="entry name" value="HisKA_2"/>
    <property type="match status" value="1"/>
</dbReference>
<evidence type="ECO:0000256" key="7">
    <source>
        <dbReference type="ARBA" id="ARBA00022840"/>
    </source>
</evidence>
<keyword evidence="3" id="KW-0597">Phosphoprotein</keyword>
<evidence type="ECO:0000313" key="11">
    <source>
        <dbReference type="EMBL" id="MDN3567770.1"/>
    </source>
</evidence>
<sequence length="499" mass="52326">MPAADAASVETMAGPAAAGAPRRLVLALLGLYGAAALAALPFAARPGPEVTAITPLFVATVLITEVATGFLVLVRFEATRRWSLLLLGAACLFAGLMAVLHLLTFPGAILPGRSMLGMPQAAAWTFLLWMGGYAGLALAAVAAAAFAPGWRVAPAQVRRHGLWAVALVAGLVLGCGLLVTGRVAALPPLMLGQAWTPLNAGMTYGEMVAVAAAILLSLAGAGRRDPIFLWLGLALSALLVANLLSLAGGARYSLGWSLGRLSWAVSASVLFLFFMGQFLRQQQALARAKATLEERVAARTAELTQALGQRDLLLREVYHRVENNLQIVDSLIHAEARPVTDPAALEGFARLRQRVFTLGQAHQQLMRSADLRYFDIAPFLEELVAEIRRAALPGCTVEVLADPVAVDLDFAIPLGLIVTELVAQAVRQEGVGRVAVAFRREAGDAARLTVSDDGPAAPGDLAAGNRLIAGLTRQLGGRIGITREGGTRIGIDLPIPEAA</sequence>
<dbReference type="EMBL" id="JAUFPN010000197">
    <property type="protein sequence ID" value="MDN3567770.1"/>
    <property type="molecule type" value="Genomic_DNA"/>
</dbReference>
<dbReference type="InterPro" id="IPR011495">
    <property type="entry name" value="Sig_transdc_His_kin_sub2_dim/P"/>
</dbReference>
<feature type="transmembrane region" description="Helical" evidence="8">
    <location>
        <begin position="201"/>
        <end position="220"/>
    </location>
</feature>
<keyword evidence="12" id="KW-1185">Reference proteome</keyword>
<reference evidence="12" key="1">
    <citation type="journal article" date="2019" name="Int. J. Syst. Evol. Microbiol.">
        <title>The Global Catalogue of Microorganisms (GCM) 10K type strain sequencing project: providing services to taxonomists for standard genome sequencing and annotation.</title>
        <authorList>
            <consortium name="The Broad Institute Genomics Platform"/>
            <consortium name="The Broad Institute Genome Sequencing Center for Infectious Disease"/>
            <person name="Wu L."/>
            <person name="Ma J."/>
        </authorList>
    </citation>
    <scope>NUCLEOTIDE SEQUENCE [LARGE SCALE GENOMIC DNA]</scope>
    <source>
        <strain evidence="12">CECT 7131</strain>
    </source>
</reference>
<feature type="domain" description="Signal transduction histidine kinase subgroup 2 dimerisation and phosphoacceptor" evidence="9">
    <location>
        <begin position="316"/>
        <end position="390"/>
    </location>
</feature>
<keyword evidence="4" id="KW-0808">Transferase</keyword>
<dbReference type="PANTHER" id="PTHR41523:SF8">
    <property type="entry name" value="ETHYLENE RESPONSE SENSOR PROTEIN"/>
    <property type="match status" value="1"/>
</dbReference>
<evidence type="ECO:0000256" key="6">
    <source>
        <dbReference type="ARBA" id="ARBA00022777"/>
    </source>
</evidence>
<dbReference type="Gene3D" id="3.30.565.10">
    <property type="entry name" value="Histidine kinase-like ATPase, C-terminal domain"/>
    <property type="match status" value="1"/>
</dbReference>
<dbReference type="SUPFAM" id="SSF55874">
    <property type="entry name" value="ATPase domain of HSP90 chaperone/DNA topoisomerase II/histidine kinase"/>
    <property type="match status" value="1"/>
</dbReference>
<dbReference type="Proteomes" id="UP001529369">
    <property type="component" value="Unassembled WGS sequence"/>
</dbReference>
<evidence type="ECO:0000256" key="3">
    <source>
        <dbReference type="ARBA" id="ARBA00022553"/>
    </source>
</evidence>
<dbReference type="GO" id="GO:0016301">
    <property type="term" value="F:kinase activity"/>
    <property type="evidence" value="ECO:0007669"/>
    <property type="project" value="UniProtKB-KW"/>
</dbReference>
<evidence type="ECO:0000256" key="1">
    <source>
        <dbReference type="ARBA" id="ARBA00000085"/>
    </source>
</evidence>
<protein>
    <recommendedName>
        <fullName evidence="2">histidine kinase</fullName>
        <ecNumber evidence="2">2.7.13.3</ecNumber>
    </recommendedName>
</protein>
<keyword evidence="8" id="KW-0812">Transmembrane</keyword>
<feature type="transmembrane region" description="Helical" evidence="8">
    <location>
        <begin position="162"/>
        <end position="181"/>
    </location>
</feature>
<dbReference type="InterPro" id="IPR036890">
    <property type="entry name" value="HATPase_C_sf"/>
</dbReference>
<organism evidence="11 12">
    <name type="scientific">Paeniroseomonas aquatica</name>
    <dbReference type="NCBI Taxonomy" id="373043"/>
    <lineage>
        <taxon>Bacteria</taxon>
        <taxon>Pseudomonadati</taxon>
        <taxon>Pseudomonadota</taxon>
        <taxon>Alphaproteobacteria</taxon>
        <taxon>Acetobacterales</taxon>
        <taxon>Acetobacteraceae</taxon>
        <taxon>Paeniroseomonas</taxon>
    </lineage>
</organism>
<keyword evidence="6 11" id="KW-0418">Kinase</keyword>
<feature type="transmembrane region" description="Helical" evidence="8">
    <location>
        <begin position="261"/>
        <end position="279"/>
    </location>
</feature>
<evidence type="ECO:0000313" key="12">
    <source>
        <dbReference type="Proteomes" id="UP001529369"/>
    </source>
</evidence>
<feature type="transmembrane region" description="Helical" evidence="8">
    <location>
        <begin position="24"/>
        <end position="44"/>
    </location>
</feature>
<comment type="caution">
    <text evidence="11">The sequence shown here is derived from an EMBL/GenBank/DDBJ whole genome shotgun (WGS) entry which is preliminary data.</text>
</comment>
<keyword evidence="5" id="KW-0547">Nucleotide-binding</keyword>
<evidence type="ECO:0000259" key="9">
    <source>
        <dbReference type="Pfam" id="PF07568"/>
    </source>
</evidence>
<evidence type="ECO:0000259" key="10">
    <source>
        <dbReference type="Pfam" id="PF17158"/>
    </source>
</evidence>
<keyword evidence="8" id="KW-0472">Membrane</keyword>
<feature type="transmembrane region" description="Helical" evidence="8">
    <location>
        <begin position="123"/>
        <end position="150"/>
    </location>
</feature>
<feature type="domain" description="Membrane-associated sensor" evidence="10">
    <location>
        <begin position="50"/>
        <end position="277"/>
    </location>
</feature>
<evidence type="ECO:0000256" key="5">
    <source>
        <dbReference type="ARBA" id="ARBA00022741"/>
    </source>
</evidence>
<dbReference type="EC" id="2.7.13.3" evidence="2"/>
<dbReference type="InterPro" id="IPR033424">
    <property type="entry name" value="MASE4"/>
</dbReference>
<evidence type="ECO:0000256" key="2">
    <source>
        <dbReference type="ARBA" id="ARBA00012438"/>
    </source>
</evidence>
<feature type="transmembrane region" description="Helical" evidence="8">
    <location>
        <begin position="84"/>
        <end position="103"/>
    </location>
</feature>
<dbReference type="Pfam" id="PF17158">
    <property type="entry name" value="MASE4"/>
    <property type="match status" value="1"/>
</dbReference>
<keyword evidence="8" id="KW-1133">Transmembrane helix</keyword>
<evidence type="ECO:0000256" key="4">
    <source>
        <dbReference type="ARBA" id="ARBA00022679"/>
    </source>
</evidence>
<proteinExistence type="predicted"/>
<feature type="transmembrane region" description="Helical" evidence="8">
    <location>
        <begin position="50"/>
        <end position="72"/>
    </location>
</feature>
<keyword evidence="7" id="KW-0067">ATP-binding</keyword>
<gene>
    <name evidence="11" type="ORF">QWZ14_25610</name>
</gene>